<gene>
    <name evidence="1" type="ORF">DSM106972_040550</name>
</gene>
<dbReference type="AlphaFoldDB" id="A0A3S5K376"/>
<accession>A0A3S5K376</accession>
<evidence type="ECO:0000313" key="1">
    <source>
        <dbReference type="EMBL" id="RUT05234.1"/>
    </source>
</evidence>
<dbReference type="Proteomes" id="UP000271624">
    <property type="component" value="Unassembled WGS sequence"/>
</dbReference>
<sequence>MHDNNNDLSNRNNKFYLNFTQIGKIILVDNEKYFKCESDGLVFPIKIKGNYRSQDTDVIDKLGYFSIIPICDSGGKIIYYHIIELNQKAKSEVFIIQARVKQTIRTGAVELLLNAQGSTNITIPVQTNNKFKMTNNLIYLCQGYRENDKIYISNYALIPEVEETTVVEQSNTKVNKYAEIVASNQDGILIYIPASEIETTQWRPTADKKYKLVALPDGIKITNM</sequence>
<dbReference type="EMBL" id="RSCL01000009">
    <property type="protein sequence ID" value="RUT05234.1"/>
    <property type="molecule type" value="Genomic_DNA"/>
</dbReference>
<reference evidence="1" key="1">
    <citation type="submission" date="2018-12" db="EMBL/GenBank/DDBJ databases">
        <authorList>
            <person name="Will S."/>
            <person name="Neumann-Schaal M."/>
            <person name="Henke P."/>
        </authorList>
    </citation>
    <scope>NUCLEOTIDE SEQUENCE</scope>
    <source>
        <strain evidence="1">PCC 7102</strain>
    </source>
</reference>
<protein>
    <submittedName>
        <fullName evidence="1">Uncharacterized protein</fullName>
    </submittedName>
</protein>
<dbReference type="OrthoDB" id="509123at2"/>
<proteinExistence type="predicted"/>
<evidence type="ECO:0000313" key="2">
    <source>
        <dbReference type="Proteomes" id="UP000271624"/>
    </source>
</evidence>
<comment type="caution">
    <text evidence="1">The sequence shown here is derived from an EMBL/GenBank/DDBJ whole genome shotgun (WGS) entry which is preliminary data.</text>
</comment>
<reference evidence="1" key="2">
    <citation type="journal article" date="2019" name="Genome Biol. Evol.">
        <title>Day and night: Metabolic profiles and evolutionary relationships of six axenic non-marine cyanobacteria.</title>
        <authorList>
            <person name="Will S.E."/>
            <person name="Henke P."/>
            <person name="Boedeker C."/>
            <person name="Huang S."/>
            <person name="Brinkmann H."/>
            <person name="Rohde M."/>
            <person name="Jarek M."/>
            <person name="Friedl T."/>
            <person name="Seufert S."/>
            <person name="Schumacher M."/>
            <person name="Overmann J."/>
            <person name="Neumann-Schaal M."/>
            <person name="Petersen J."/>
        </authorList>
    </citation>
    <scope>NUCLEOTIDE SEQUENCE [LARGE SCALE GENOMIC DNA]</scope>
    <source>
        <strain evidence="1">PCC 7102</strain>
    </source>
</reference>
<name>A0A3S5K376_9CYAN</name>
<dbReference type="RefSeq" id="WP_127082471.1">
    <property type="nucleotide sequence ID" value="NZ_RSCL01000009.1"/>
</dbReference>
<keyword evidence="2" id="KW-1185">Reference proteome</keyword>
<organism evidence="1 2">
    <name type="scientific">Dulcicalothrix desertica PCC 7102</name>
    <dbReference type="NCBI Taxonomy" id="232991"/>
    <lineage>
        <taxon>Bacteria</taxon>
        <taxon>Bacillati</taxon>
        <taxon>Cyanobacteriota</taxon>
        <taxon>Cyanophyceae</taxon>
        <taxon>Nostocales</taxon>
        <taxon>Calotrichaceae</taxon>
        <taxon>Dulcicalothrix</taxon>
    </lineage>
</organism>